<keyword evidence="1" id="KW-0479">Metal-binding</keyword>
<dbReference type="InterPro" id="IPR010911">
    <property type="entry name" value="Rab_BD"/>
</dbReference>
<dbReference type="InterPro" id="IPR006788">
    <property type="entry name" value="Myrip/Melanophilin"/>
</dbReference>
<protein>
    <submittedName>
        <fullName evidence="8">Melanophilin-like isoform X1</fullName>
    </submittedName>
</protein>
<accession>A0A9Y4NPJ3</accession>
<feature type="region of interest" description="Disordered" evidence="5">
    <location>
        <begin position="583"/>
        <end position="608"/>
    </location>
</feature>
<dbReference type="InterPro" id="IPR011011">
    <property type="entry name" value="Znf_FYVE_PHD"/>
</dbReference>
<dbReference type="FunFam" id="3.30.40.10:FF:000018">
    <property type="entry name" value="Synaptotagmin-like 5, isoform CRA_a"/>
    <property type="match status" value="1"/>
</dbReference>
<dbReference type="Proteomes" id="UP000694891">
    <property type="component" value="Unplaced"/>
</dbReference>
<sequence>MPGTTAGKKLDLSKLTDDEAKHVWEVVLRDFNLRKKEEDRLGELKTKIAREDSKRELLGNETSLTESHCIRCLQPFKFLVNSKRQCLDCQLYVCKSCSRYNKKEHGWVCDPCRMARVFKIGTLEWFHENVRTRFKRFGSAKVMRSLFKRLNGEHRCSQSDLGEPHEYDTQSMPEVHTDGYEENSMDATDSHQYKEMKKTKRRLTVDPVDFELGGDHSGKSRGRSDQRRGDHDIVAMDVAARESMLAEGDIASVLHHILDEQRKGLDLEMAPQADDLVYLENRTNPSRSISQLSYSSCGSGSAGGPRNSTFLPGPDDSEEEDHLCQQYPLYQSHPSTYSHTSQESLNSAIPPAQITDINRRMSAIETFLNRLEERVSTAYDQAPPTPNSSSPPPQWEEVDLEEQQLRRKLHEMTDNISDHSLSSDEDESSRPESFQEIPAWRSLQGDPKPSRLPTRPAATANHVASTPEEEQPQQTDSQKTNHLSESPERQEHPLEDGSRASFRGSTALLSELEGKIAQAAANVQNAQSEVSYIENRIAALNAAGMPVDKRRRSAIPIQARRLSHNFPTNQVDRFVRNSLYRGSLTQRNPVAKPKTRATSAKPVMTQGS</sequence>
<dbReference type="InterPro" id="IPR041282">
    <property type="entry name" value="FYVE_2"/>
</dbReference>
<evidence type="ECO:0000256" key="1">
    <source>
        <dbReference type="ARBA" id="ARBA00022723"/>
    </source>
</evidence>
<evidence type="ECO:0000313" key="7">
    <source>
        <dbReference type="Proteomes" id="UP000694891"/>
    </source>
</evidence>
<dbReference type="GO" id="GO:0008270">
    <property type="term" value="F:zinc ion binding"/>
    <property type="evidence" value="ECO:0007669"/>
    <property type="project" value="UniProtKB-KW"/>
</dbReference>
<evidence type="ECO:0000259" key="6">
    <source>
        <dbReference type="PROSITE" id="PS50916"/>
    </source>
</evidence>
<dbReference type="GeneID" id="103373058"/>
<feature type="compositionally biased region" description="Basic and acidic residues" evidence="5">
    <location>
        <begin position="485"/>
        <end position="498"/>
    </location>
</feature>
<feature type="region of interest" description="Disordered" evidence="5">
    <location>
        <begin position="155"/>
        <end position="231"/>
    </location>
</feature>
<dbReference type="AlphaFoldDB" id="A0A9Y4NPJ3"/>
<dbReference type="Gene3D" id="3.30.40.10">
    <property type="entry name" value="Zinc/RING finger domain, C3HC4 (zinc finger)"/>
    <property type="match status" value="1"/>
</dbReference>
<keyword evidence="7" id="KW-1185">Reference proteome</keyword>
<feature type="compositionally biased region" description="Pro residues" evidence="5">
    <location>
        <begin position="383"/>
        <end position="394"/>
    </location>
</feature>
<dbReference type="InterPro" id="IPR013083">
    <property type="entry name" value="Znf_RING/FYVE/PHD"/>
</dbReference>
<evidence type="ECO:0000256" key="2">
    <source>
        <dbReference type="ARBA" id="ARBA00022771"/>
    </source>
</evidence>
<dbReference type="SUPFAM" id="SSF57903">
    <property type="entry name" value="FYVE/PHD zinc finger"/>
    <property type="match status" value="1"/>
</dbReference>
<dbReference type="PROSITE" id="PS50916">
    <property type="entry name" value="RABBD"/>
    <property type="match status" value="1"/>
</dbReference>
<dbReference type="PANTHER" id="PTHR14555">
    <property type="entry name" value="MYELIN-ASSOCIATED OLIGODENDROCYTIC BASIC PROTEIN MOBP -RELATED"/>
    <property type="match status" value="1"/>
</dbReference>
<proteinExistence type="predicted"/>
<keyword evidence="3" id="KW-0862">Zinc</keyword>
<dbReference type="CDD" id="cd15752">
    <property type="entry name" value="FYVE_SlaC2-a"/>
    <property type="match status" value="1"/>
</dbReference>
<name>A0A9Y4NPJ3_9TELE</name>
<feature type="compositionally biased region" description="Polar residues" evidence="5">
    <location>
        <begin position="472"/>
        <end position="484"/>
    </location>
</feature>
<dbReference type="PANTHER" id="PTHR14555:SF1">
    <property type="entry name" value="MELANOPHILIN"/>
    <property type="match status" value="1"/>
</dbReference>
<dbReference type="RefSeq" id="XP_008301079.1">
    <property type="nucleotide sequence ID" value="XM_008302857.1"/>
</dbReference>
<dbReference type="GO" id="GO:0030864">
    <property type="term" value="C:cortical actin cytoskeleton"/>
    <property type="evidence" value="ECO:0007669"/>
    <property type="project" value="TreeGrafter"/>
</dbReference>
<dbReference type="Pfam" id="PF04698">
    <property type="entry name" value="Rab_eff_C"/>
    <property type="match status" value="1"/>
</dbReference>
<feature type="region of interest" description="Disordered" evidence="5">
    <location>
        <begin position="288"/>
        <end position="321"/>
    </location>
</feature>
<reference evidence="8" key="1">
    <citation type="submission" date="2025-08" db="UniProtKB">
        <authorList>
            <consortium name="RefSeq"/>
        </authorList>
    </citation>
    <scope>IDENTIFICATION</scope>
</reference>
<feature type="region of interest" description="Disordered" evidence="5">
    <location>
        <begin position="378"/>
        <end position="501"/>
    </location>
</feature>
<dbReference type="InterPro" id="IPR051745">
    <property type="entry name" value="Intracell_Transport_Effector"/>
</dbReference>
<feature type="compositionally biased region" description="Basic and acidic residues" evidence="5">
    <location>
        <begin position="213"/>
        <end position="231"/>
    </location>
</feature>
<feature type="coiled-coil region" evidence="4">
    <location>
        <begin position="509"/>
        <end position="543"/>
    </location>
</feature>
<dbReference type="GO" id="GO:0006886">
    <property type="term" value="P:intracellular protein transport"/>
    <property type="evidence" value="ECO:0007669"/>
    <property type="project" value="InterPro"/>
</dbReference>
<evidence type="ECO:0000256" key="5">
    <source>
        <dbReference type="SAM" id="MobiDB-lite"/>
    </source>
</evidence>
<organism evidence="7 8">
    <name type="scientific">Stegastes partitus</name>
    <name type="common">bicolor damselfish</name>
    <dbReference type="NCBI Taxonomy" id="144197"/>
    <lineage>
        <taxon>Eukaryota</taxon>
        <taxon>Metazoa</taxon>
        <taxon>Chordata</taxon>
        <taxon>Craniata</taxon>
        <taxon>Vertebrata</taxon>
        <taxon>Euteleostomi</taxon>
        <taxon>Actinopterygii</taxon>
        <taxon>Neopterygii</taxon>
        <taxon>Teleostei</taxon>
        <taxon>Neoteleostei</taxon>
        <taxon>Acanthomorphata</taxon>
        <taxon>Ovalentaria</taxon>
        <taxon>Pomacentridae</taxon>
        <taxon>Stegastes</taxon>
    </lineage>
</organism>
<dbReference type="GO" id="GO:0003779">
    <property type="term" value="F:actin binding"/>
    <property type="evidence" value="ECO:0007669"/>
    <property type="project" value="TreeGrafter"/>
</dbReference>
<keyword evidence="4" id="KW-0175">Coiled coil</keyword>
<feature type="domain" description="RabBD" evidence="6">
    <location>
        <begin position="9"/>
        <end position="129"/>
    </location>
</feature>
<dbReference type="GO" id="GO:0017022">
    <property type="term" value="F:myosin binding"/>
    <property type="evidence" value="ECO:0007669"/>
    <property type="project" value="TreeGrafter"/>
</dbReference>
<evidence type="ECO:0000313" key="8">
    <source>
        <dbReference type="RefSeq" id="XP_008301079.1"/>
    </source>
</evidence>
<feature type="compositionally biased region" description="Low complexity" evidence="5">
    <location>
        <begin position="288"/>
        <end position="299"/>
    </location>
</feature>
<feature type="compositionally biased region" description="Basic and acidic residues" evidence="5">
    <location>
        <begin position="155"/>
        <end position="168"/>
    </location>
</feature>
<evidence type="ECO:0000256" key="3">
    <source>
        <dbReference type="ARBA" id="ARBA00022833"/>
    </source>
</evidence>
<keyword evidence="2" id="KW-0863">Zinc-finger</keyword>
<dbReference type="Pfam" id="PF02318">
    <property type="entry name" value="FYVE_2"/>
    <property type="match status" value="1"/>
</dbReference>
<dbReference type="GO" id="GO:0031267">
    <property type="term" value="F:small GTPase binding"/>
    <property type="evidence" value="ECO:0007669"/>
    <property type="project" value="InterPro"/>
</dbReference>
<gene>
    <name evidence="8" type="primary">LOC103373058</name>
</gene>
<dbReference type="InterPro" id="IPR037442">
    <property type="entry name" value="Melanophilin_FYVE-rel_dom"/>
</dbReference>
<evidence type="ECO:0000256" key="4">
    <source>
        <dbReference type="SAM" id="Coils"/>
    </source>
</evidence>